<dbReference type="Proteomes" id="UP000287866">
    <property type="component" value="Unassembled WGS sequence"/>
</dbReference>
<reference evidence="14" key="1">
    <citation type="submission" date="2020-03" db="EMBL/GenBank/DDBJ databases">
        <title>Phycicoccus flavus sp. nov., a novel endophytic actinobacterium isolated from branch of Kandelia candel.</title>
        <authorList>
            <person name="Tuo L."/>
        </authorList>
    </citation>
    <scope>NUCLEOTIDE SEQUENCE</scope>
    <source>
        <strain evidence="14">CMS6Z-2</strain>
    </source>
</reference>
<evidence type="ECO:0000313" key="14">
    <source>
        <dbReference type="EMBL" id="NHA69336.1"/>
    </source>
</evidence>
<dbReference type="InterPro" id="IPR003594">
    <property type="entry name" value="HATPase_dom"/>
</dbReference>
<dbReference type="InterPro" id="IPR050428">
    <property type="entry name" value="TCS_sensor_his_kinase"/>
</dbReference>
<keyword evidence="8 11" id="KW-1133">Transmembrane helix</keyword>
<dbReference type="InterPro" id="IPR005467">
    <property type="entry name" value="His_kinase_dom"/>
</dbReference>
<keyword evidence="4" id="KW-0597">Phosphoprotein</keyword>
<dbReference type="InterPro" id="IPR003661">
    <property type="entry name" value="HisK_dim/P_dom"/>
</dbReference>
<proteinExistence type="predicted"/>
<comment type="caution">
    <text evidence="14">The sequence shown here is derived from an EMBL/GenBank/DDBJ whole genome shotgun (WGS) entry which is preliminary data.</text>
</comment>
<dbReference type="OrthoDB" id="3206505at2"/>
<accession>A0A8T6R638</accession>
<evidence type="ECO:0000256" key="3">
    <source>
        <dbReference type="ARBA" id="ARBA00012438"/>
    </source>
</evidence>
<dbReference type="PRINTS" id="PR00344">
    <property type="entry name" value="BCTRLSENSOR"/>
</dbReference>
<dbReference type="SUPFAM" id="SSF55874">
    <property type="entry name" value="ATPase domain of HSP90 chaperone/DNA topoisomerase II/histidine kinase"/>
    <property type="match status" value="1"/>
</dbReference>
<feature type="domain" description="HAMP" evidence="13">
    <location>
        <begin position="163"/>
        <end position="215"/>
    </location>
</feature>
<dbReference type="GO" id="GO:0000155">
    <property type="term" value="F:phosphorelay sensor kinase activity"/>
    <property type="evidence" value="ECO:0007669"/>
    <property type="project" value="InterPro"/>
</dbReference>
<evidence type="ECO:0000259" key="12">
    <source>
        <dbReference type="PROSITE" id="PS50109"/>
    </source>
</evidence>
<dbReference type="Pfam" id="PF00672">
    <property type="entry name" value="HAMP"/>
    <property type="match status" value="1"/>
</dbReference>
<dbReference type="InterPro" id="IPR003660">
    <property type="entry name" value="HAMP_dom"/>
</dbReference>
<dbReference type="EC" id="2.7.13.3" evidence="3"/>
<dbReference type="SMART" id="SM00304">
    <property type="entry name" value="HAMP"/>
    <property type="match status" value="1"/>
</dbReference>
<dbReference type="RefSeq" id="WP_128367938.1">
    <property type="nucleotide sequence ID" value="NZ_SAYU02000055.1"/>
</dbReference>
<dbReference type="InterPro" id="IPR036890">
    <property type="entry name" value="HATPase_C_sf"/>
</dbReference>
<dbReference type="InterPro" id="IPR036097">
    <property type="entry name" value="HisK_dim/P_sf"/>
</dbReference>
<evidence type="ECO:0000256" key="10">
    <source>
        <dbReference type="ARBA" id="ARBA00023136"/>
    </source>
</evidence>
<sequence>MAATTSAVVLAFVVPLMLLVHGLAQDRATTRARDQAQGTATLVAAVMDPAALARSVQDRSAQGPPVLVVHPDGTTVGAFPGRDPVSTAAVRRARTEQAAFTQRTASGLDALVPVRTPEGVEVVVAHVTDDELEAGVRLAWGLVLGLGTALVVASVLVAWRLGRRVTVPVTDLADVAHRLREGDAEARATPGGPPETAELGRALNALADRIHELVAAEREHVADLGHRLRTPVTALRLDTDLVEDPDLGARLREHVEVLRRSIDEVVHEARRPLVDGLPQPTDLGALVTERTAFWRALAEDQGRRLVSGVPRQRALVALGPESAVELLDTLLDNVFAHTPDGTDAQVLVGIGGGLVRLVVEDAGPGLSRPWAGRGDSGGGSTGLGLAIVHRLAENAGGSVQLTDSALGGLRVEVDLPLADAG</sequence>
<evidence type="ECO:0000256" key="6">
    <source>
        <dbReference type="ARBA" id="ARBA00022692"/>
    </source>
</evidence>
<dbReference type="SUPFAM" id="SSF158472">
    <property type="entry name" value="HAMP domain-like"/>
    <property type="match status" value="1"/>
</dbReference>
<evidence type="ECO:0000256" key="4">
    <source>
        <dbReference type="ARBA" id="ARBA00022553"/>
    </source>
</evidence>
<dbReference type="SUPFAM" id="SSF47384">
    <property type="entry name" value="Homodimeric domain of signal transducing histidine kinase"/>
    <property type="match status" value="1"/>
</dbReference>
<dbReference type="PROSITE" id="PS50109">
    <property type="entry name" value="HIS_KIN"/>
    <property type="match status" value="1"/>
</dbReference>
<dbReference type="AlphaFoldDB" id="A0A8T6R638"/>
<evidence type="ECO:0000256" key="2">
    <source>
        <dbReference type="ARBA" id="ARBA00004236"/>
    </source>
</evidence>
<comment type="catalytic activity">
    <reaction evidence="1">
        <text>ATP + protein L-histidine = ADP + protein N-phospho-L-histidine.</text>
        <dbReference type="EC" id="2.7.13.3"/>
    </reaction>
</comment>
<evidence type="ECO:0000313" key="15">
    <source>
        <dbReference type="Proteomes" id="UP000287866"/>
    </source>
</evidence>
<dbReference type="Gene3D" id="3.30.565.10">
    <property type="entry name" value="Histidine kinase-like ATPase, C-terminal domain"/>
    <property type="match status" value="1"/>
</dbReference>
<organism evidence="14 15">
    <name type="scientific">Phycicoccus flavus</name>
    <dbReference type="NCBI Taxonomy" id="2502783"/>
    <lineage>
        <taxon>Bacteria</taxon>
        <taxon>Bacillati</taxon>
        <taxon>Actinomycetota</taxon>
        <taxon>Actinomycetes</taxon>
        <taxon>Micrococcales</taxon>
        <taxon>Intrasporangiaceae</taxon>
        <taxon>Phycicoccus</taxon>
    </lineage>
</organism>
<comment type="subcellular location">
    <subcellularLocation>
        <location evidence="2">Cell membrane</location>
    </subcellularLocation>
</comment>
<dbReference type="InterPro" id="IPR004358">
    <property type="entry name" value="Sig_transdc_His_kin-like_C"/>
</dbReference>
<dbReference type="SMART" id="SM00387">
    <property type="entry name" value="HATPase_c"/>
    <property type="match status" value="1"/>
</dbReference>
<name>A0A8T6R638_9MICO</name>
<keyword evidence="10 11" id="KW-0472">Membrane</keyword>
<dbReference type="CDD" id="cd06225">
    <property type="entry name" value="HAMP"/>
    <property type="match status" value="1"/>
</dbReference>
<keyword evidence="15" id="KW-1185">Reference proteome</keyword>
<evidence type="ECO:0000256" key="11">
    <source>
        <dbReference type="SAM" id="Phobius"/>
    </source>
</evidence>
<keyword evidence="5" id="KW-0808">Transferase</keyword>
<gene>
    <name evidence="14" type="ORF">EPD83_014930</name>
</gene>
<evidence type="ECO:0000256" key="7">
    <source>
        <dbReference type="ARBA" id="ARBA00022777"/>
    </source>
</evidence>
<feature type="domain" description="Histidine kinase" evidence="12">
    <location>
        <begin position="223"/>
        <end position="419"/>
    </location>
</feature>
<dbReference type="GO" id="GO:0005886">
    <property type="term" value="C:plasma membrane"/>
    <property type="evidence" value="ECO:0007669"/>
    <property type="project" value="UniProtKB-SubCell"/>
</dbReference>
<dbReference type="PANTHER" id="PTHR45436">
    <property type="entry name" value="SENSOR HISTIDINE KINASE YKOH"/>
    <property type="match status" value="1"/>
</dbReference>
<evidence type="ECO:0000256" key="1">
    <source>
        <dbReference type="ARBA" id="ARBA00000085"/>
    </source>
</evidence>
<dbReference type="Pfam" id="PF02518">
    <property type="entry name" value="HATPase_c"/>
    <property type="match status" value="1"/>
</dbReference>
<dbReference type="PANTHER" id="PTHR45436:SF5">
    <property type="entry name" value="SENSOR HISTIDINE KINASE TRCS"/>
    <property type="match status" value="1"/>
</dbReference>
<keyword evidence="7 14" id="KW-0418">Kinase</keyword>
<dbReference type="CDD" id="cd00082">
    <property type="entry name" value="HisKA"/>
    <property type="match status" value="1"/>
</dbReference>
<keyword evidence="9" id="KW-0902">Two-component regulatory system</keyword>
<evidence type="ECO:0000256" key="9">
    <source>
        <dbReference type="ARBA" id="ARBA00023012"/>
    </source>
</evidence>
<feature type="transmembrane region" description="Helical" evidence="11">
    <location>
        <begin position="138"/>
        <end position="159"/>
    </location>
</feature>
<protein>
    <recommendedName>
        <fullName evidence="3">histidine kinase</fullName>
        <ecNumber evidence="3">2.7.13.3</ecNumber>
    </recommendedName>
</protein>
<dbReference type="Pfam" id="PF00512">
    <property type="entry name" value="HisKA"/>
    <property type="match status" value="1"/>
</dbReference>
<dbReference type="PROSITE" id="PS50885">
    <property type="entry name" value="HAMP"/>
    <property type="match status" value="1"/>
</dbReference>
<evidence type="ECO:0000256" key="5">
    <source>
        <dbReference type="ARBA" id="ARBA00022679"/>
    </source>
</evidence>
<keyword evidence="6 11" id="KW-0812">Transmembrane</keyword>
<dbReference type="Gene3D" id="1.10.287.130">
    <property type="match status" value="1"/>
</dbReference>
<evidence type="ECO:0000259" key="13">
    <source>
        <dbReference type="PROSITE" id="PS50885"/>
    </source>
</evidence>
<evidence type="ECO:0000256" key="8">
    <source>
        <dbReference type="ARBA" id="ARBA00022989"/>
    </source>
</evidence>
<dbReference type="EMBL" id="SAYU02000055">
    <property type="protein sequence ID" value="NHA69336.1"/>
    <property type="molecule type" value="Genomic_DNA"/>
</dbReference>